<dbReference type="VEuPathDB" id="FungiDB:MSYG_2292"/>
<proteinExistence type="predicted"/>
<dbReference type="EMBL" id="LT671823">
    <property type="protein sequence ID" value="SHO77950.1"/>
    <property type="molecule type" value="Genomic_DNA"/>
</dbReference>
<sequence length="480" mass="50596">MGDPCTRRAPPASPPGAGLYLERAQAFEMAWTHDLHVLYRTRARADAVWHPNGPGACRAHQTLVRVRTCGAVRSALLGHKRLFRPRYSVPWPPPVLESVVAWAYTGAAPPVQALASALGCSEADAHACVAAEPAQDWRAYVAAHPQGAPSDDAWHEALVSVRWPGMHDAPWRTLPRAAQHHVVSLLYAGGLAPTPCAVPALLACADMLYAHAWPQAAQLLGAAAWAQASPHQAHDVMAHAVAWSDEPLQAALLAWMSTSEAGTAVLPAVPHALYAALGAQLLDASASTRLAFIEAMHAAGGVPPAMHAMAASAFPAMLGTPRGQTLLARAHPLVDVLVSILLTTMHAESAPGLYAMLVGDVMLADDRPLPPGRAWDVLEQARRAIVQYLQHHWVEARAAHAFDALPGWCLKELAAELDVDAQVLRVGPAPAAAAAPASDESSVRGVTSAGLAQTRAPEQRGPASLYAAVLNKSAARTARS</sequence>
<feature type="region of interest" description="Disordered" evidence="1">
    <location>
        <begin position="434"/>
        <end position="460"/>
    </location>
</feature>
<keyword evidence="3" id="KW-1185">Reference proteome</keyword>
<gene>
    <name evidence="2" type="ORF">MSYG_2292</name>
</gene>
<protein>
    <submittedName>
        <fullName evidence="2">Uncharacterized protein</fullName>
    </submittedName>
</protein>
<evidence type="ECO:0000313" key="2">
    <source>
        <dbReference type="EMBL" id="SHO77950.1"/>
    </source>
</evidence>
<evidence type="ECO:0000313" key="3">
    <source>
        <dbReference type="Proteomes" id="UP000186303"/>
    </source>
</evidence>
<dbReference type="AlphaFoldDB" id="A0A1M8A643"/>
<dbReference type="Proteomes" id="UP000186303">
    <property type="component" value="Chromosome 3"/>
</dbReference>
<reference evidence="3" key="1">
    <citation type="journal article" date="2017" name="Nucleic Acids Res.">
        <title>Proteogenomics produces comprehensive and highly accurate protein-coding gene annotation in a complete genome assembly of Malassezia sympodialis.</title>
        <authorList>
            <person name="Zhu Y."/>
            <person name="Engstroem P.G."/>
            <person name="Tellgren-Roth C."/>
            <person name="Baudo C.D."/>
            <person name="Kennell J.C."/>
            <person name="Sun S."/>
            <person name="Billmyre R.B."/>
            <person name="Schroeder M.S."/>
            <person name="Andersson A."/>
            <person name="Holm T."/>
            <person name="Sigurgeirsson B."/>
            <person name="Wu G."/>
            <person name="Sankaranarayanan S.R."/>
            <person name="Siddharthan R."/>
            <person name="Sanyal K."/>
            <person name="Lundeberg J."/>
            <person name="Nystedt B."/>
            <person name="Boekhout T."/>
            <person name="Dawson T.L. Jr."/>
            <person name="Heitman J."/>
            <person name="Scheynius A."/>
            <person name="Lehtioe J."/>
        </authorList>
    </citation>
    <scope>NUCLEOTIDE SEQUENCE [LARGE SCALE GENOMIC DNA]</scope>
    <source>
        <strain evidence="3">ATCC 42132</strain>
    </source>
</reference>
<evidence type="ECO:0000256" key="1">
    <source>
        <dbReference type="SAM" id="MobiDB-lite"/>
    </source>
</evidence>
<organism evidence="2 3">
    <name type="scientific">Malassezia sympodialis (strain ATCC 42132)</name>
    <name type="common">Atopic eczema-associated yeast</name>
    <dbReference type="NCBI Taxonomy" id="1230383"/>
    <lineage>
        <taxon>Eukaryota</taxon>
        <taxon>Fungi</taxon>
        <taxon>Dikarya</taxon>
        <taxon>Basidiomycota</taxon>
        <taxon>Ustilaginomycotina</taxon>
        <taxon>Malasseziomycetes</taxon>
        <taxon>Malasseziales</taxon>
        <taxon>Malasseziaceae</taxon>
        <taxon>Malassezia</taxon>
    </lineage>
</organism>
<name>A0A1M8A643_MALS4</name>
<dbReference type="OrthoDB" id="2130750at2759"/>
<accession>A0A1M8A643</accession>